<protein>
    <recommendedName>
        <fullName evidence="3">DUF7802 domain-containing protein</fullName>
    </recommendedName>
</protein>
<feature type="transmembrane region" description="Helical" evidence="2">
    <location>
        <begin position="189"/>
        <end position="211"/>
    </location>
</feature>
<evidence type="ECO:0000259" key="3">
    <source>
        <dbReference type="Pfam" id="PF25085"/>
    </source>
</evidence>
<keyword evidence="4" id="KW-1185">Reference proteome</keyword>
<dbReference type="InterPro" id="IPR056704">
    <property type="entry name" value="DUF7802"/>
</dbReference>
<feature type="transmembrane region" description="Helical" evidence="2">
    <location>
        <begin position="300"/>
        <end position="323"/>
    </location>
</feature>
<feature type="transmembrane region" description="Helical" evidence="2">
    <location>
        <begin position="260"/>
        <end position="279"/>
    </location>
</feature>
<feature type="transmembrane region" description="Helical" evidence="2">
    <location>
        <begin position="55"/>
        <end position="74"/>
    </location>
</feature>
<feature type="transmembrane region" description="Helical" evidence="2">
    <location>
        <begin position="148"/>
        <end position="169"/>
    </location>
</feature>
<keyword evidence="2" id="KW-1133">Transmembrane helix</keyword>
<feature type="compositionally biased region" description="Basic and acidic residues" evidence="1">
    <location>
        <begin position="477"/>
        <end position="495"/>
    </location>
</feature>
<feature type="domain" description="DUF7802" evidence="3">
    <location>
        <begin position="1"/>
        <end position="425"/>
    </location>
</feature>
<feature type="transmembrane region" description="Helical" evidence="2">
    <location>
        <begin position="81"/>
        <end position="101"/>
    </location>
</feature>
<evidence type="ECO:0000313" key="5">
    <source>
        <dbReference type="WBParaSite" id="PgR002_g095_t01"/>
    </source>
</evidence>
<feature type="transmembrane region" description="Helical" evidence="2">
    <location>
        <begin position="121"/>
        <end position="141"/>
    </location>
</feature>
<organism evidence="4 5">
    <name type="scientific">Parascaris univalens</name>
    <name type="common">Nematode worm</name>
    <dbReference type="NCBI Taxonomy" id="6257"/>
    <lineage>
        <taxon>Eukaryota</taxon>
        <taxon>Metazoa</taxon>
        <taxon>Ecdysozoa</taxon>
        <taxon>Nematoda</taxon>
        <taxon>Chromadorea</taxon>
        <taxon>Rhabditida</taxon>
        <taxon>Spirurina</taxon>
        <taxon>Ascaridomorpha</taxon>
        <taxon>Ascaridoidea</taxon>
        <taxon>Ascarididae</taxon>
        <taxon>Parascaris</taxon>
    </lineage>
</organism>
<name>A0A915A8J4_PARUN</name>
<reference evidence="5" key="1">
    <citation type="submission" date="2022-11" db="UniProtKB">
        <authorList>
            <consortium name="WormBaseParasite"/>
        </authorList>
    </citation>
    <scope>IDENTIFICATION</scope>
</reference>
<dbReference type="WBParaSite" id="PgR002_g095_t01">
    <property type="protein sequence ID" value="PgR002_g095_t01"/>
    <property type="gene ID" value="PgR002_g095"/>
</dbReference>
<keyword evidence="2" id="KW-0472">Membrane</keyword>
<dbReference type="Proteomes" id="UP000887569">
    <property type="component" value="Unplaced"/>
</dbReference>
<feature type="transmembrane region" description="Helical" evidence="2">
    <location>
        <begin position="232"/>
        <end position="254"/>
    </location>
</feature>
<feature type="compositionally biased region" description="Basic and acidic residues" evidence="1">
    <location>
        <begin position="461"/>
        <end position="470"/>
    </location>
</feature>
<dbReference type="Pfam" id="PF25085">
    <property type="entry name" value="DUF7802"/>
    <property type="match status" value="1"/>
</dbReference>
<evidence type="ECO:0000256" key="1">
    <source>
        <dbReference type="SAM" id="MobiDB-lite"/>
    </source>
</evidence>
<evidence type="ECO:0000313" key="4">
    <source>
        <dbReference type="Proteomes" id="UP000887569"/>
    </source>
</evidence>
<feature type="compositionally biased region" description="Basic and acidic residues" evidence="1">
    <location>
        <begin position="502"/>
        <end position="515"/>
    </location>
</feature>
<keyword evidence="2" id="KW-0812">Transmembrane</keyword>
<evidence type="ECO:0000256" key="2">
    <source>
        <dbReference type="SAM" id="Phobius"/>
    </source>
</evidence>
<dbReference type="PANTHER" id="PTHR35982">
    <property type="entry name" value="AGAP005361-PA"/>
    <property type="match status" value="1"/>
</dbReference>
<proteinExistence type="predicted"/>
<feature type="region of interest" description="Disordered" evidence="1">
    <location>
        <begin position="449"/>
        <end position="541"/>
    </location>
</feature>
<sequence>MDYLLDKYVFNSLPFEVSEATKLSVTSVAVDIVRIADWWCKAQDPRKLIANHPSFLAAEVVFSLLCILTFCHAYRHGGRYLYTWIGITVLALSSEGIRFWNEKFDLLWHAQGVLTLWGMRTPVYAIFGIFQMLLYSSYVMARRLRLPFWAEGPAVGLLVVVISFPLQVIGAKLLWWQWHDSDPSMTDRIYSVPWSMLFFDACTGCSFTWVLHILRRLFLPHKYDWRLFVREFVCVFVAAILGLCLCGVSFVAILHPLRDILEISSGLVTLIVLATYAVIAISADRHNSDREARPQGERRFWFDELACAVCIYYIFHMTLIMIVRPENVVAEGLHQPIGLCNITELLDTPTGTKLERQKYICAYDHNDRYFDFHCLPGGIAPEQIGDEPLEWYVICGTSFEKRFEYIAVIWSWSILAMVVLYEVAARSGTTPADPVKKYVKRGAIPKYSPPMRPKITSVERQGSEELKGLIEDGEETANERRGSGETKAKVTDVKQMKSPSKFKSERSLSEGRSPSRSEIPTHLPVPTRSHELRSRKRRTDA</sequence>
<dbReference type="AlphaFoldDB" id="A0A915A8J4"/>
<dbReference type="PANTHER" id="PTHR35982:SF1">
    <property type="entry name" value="SPIROCYCLASE, AVEC FAMILY"/>
    <property type="match status" value="1"/>
</dbReference>
<accession>A0A915A8J4</accession>